<reference evidence="1" key="1">
    <citation type="submission" date="2020-03" db="EMBL/GenBank/DDBJ databases">
        <title>The deep terrestrial virosphere.</title>
        <authorList>
            <person name="Holmfeldt K."/>
            <person name="Nilsson E."/>
            <person name="Simone D."/>
            <person name="Lopez-Fernandez M."/>
            <person name="Wu X."/>
            <person name="de Brujin I."/>
            <person name="Lundin D."/>
            <person name="Andersson A."/>
            <person name="Bertilsson S."/>
            <person name="Dopson M."/>
        </authorList>
    </citation>
    <scope>NUCLEOTIDE SEQUENCE</scope>
    <source>
        <strain evidence="1">MM415B01680</strain>
    </source>
</reference>
<organism evidence="1">
    <name type="scientific">viral metagenome</name>
    <dbReference type="NCBI Taxonomy" id="1070528"/>
    <lineage>
        <taxon>unclassified sequences</taxon>
        <taxon>metagenomes</taxon>
        <taxon>organismal metagenomes</taxon>
    </lineage>
</organism>
<evidence type="ECO:0000313" key="1">
    <source>
        <dbReference type="EMBL" id="QJA57249.1"/>
    </source>
</evidence>
<proteinExistence type="predicted"/>
<protein>
    <submittedName>
        <fullName evidence="1">Uncharacterized protein</fullName>
    </submittedName>
</protein>
<gene>
    <name evidence="1" type="ORF">MM415B01680_0018</name>
</gene>
<dbReference type="EMBL" id="MT141262">
    <property type="protein sequence ID" value="QJA57249.1"/>
    <property type="molecule type" value="Genomic_DNA"/>
</dbReference>
<sequence length="68" mass="7956">MEEARMLQDRCGDCKHWEKLNPMVAQGWCRHKDAAIIPITRKYQDGYLSMKNDGCEQCEKKEEHDASV</sequence>
<name>A0A6M3IIG3_9ZZZZ</name>
<dbReference type="AlphaFoldDB" id="A0A6M3IIG3"/>
<accession>A0A6M3IIG3</accession>